<dbReference type="OrthoDB" id="8057451at2759"/>
<proteinExistence type="predicted"/>
<dbReference type="AlphaFoldDB" id="A0A8K0KRM2"/>
<dbReference type="SUPFAM" id="SSF53098">
    <property type="entry name" value="Ribonuclease H-like"/>
    <property type="match status" value="1"/>
</dbReference>
<dbReference type="InterPro" id="IPR012337">
    <property type="entry name" value="RNaseH-like_sf"/>
</dbReference>
<reference evidence="1" key="2">
    <citation type="submission" date="2017-10" db="EMBL/GenBank/DDBJ databases">
        <title>Ladona fulva Genome sequencing and assembly.</title>
        <authorList>
            <person name="Murali S."/>
            <person name="Richards S."/>
            <person name="Bandaranaike D."/>
            <person name="Bellair M."/>
            <person name="Blankenburg K."/>
            <person name="Chao H."/>
            <person name="Dinh H."/>
            <person name="Doddapaneni H."/>
            <person name="Dugan-Rocha S."/>
            <person name="Elkadiri S."/>
            <person name="Gnanaolivu R."/>
            <person name="Hernandez B."/>
            <person name="Skinner E."/>
            <person name="Javaid M."/>
            <person name="Lee S."/>
            <person name="Li M."/>
            <person name="Ming W."/>
            <person name="Munidasa M."/>
            <person name="Muniz J."/>
            <person name="Nguyen L."/>
            <person name="Hughes D."/>
            <person name="Osuji N."/>
            <person name="Pu L.-L."/>
            <person name="Puazo M."/>
            <person name="Qu C."/>
            <person name="Quiroz J."/>
            <person name="Raj R."/>
            <person name="Weissenberger G."/>
            <person name="Xin Y."/>
            <person name="Zou X."/>
            <person name="Han Y."/>
            <person name="Worley K."/>
            <person name="Muzny D."/>
            <person name="Gibbs R."/>
        </authorList>
    </citation>
    <scope>NUCLEOTIDE SEQUENCE</scope>
    <source>
        <strain evidence="1">Sampled in the wild</strain>
    </source>
</reference>
<dbReference type="GO" id="GO:0003676">
    <property type="term" value="F:nucleic acid binding"/>
    <property type="evidence" value="ECO:0007669"/>
    <property type="project" value="InterPro"/>
</dbReference>
<dbReference type="InterPro" id="IPR036397">
    <property type="entry name" value="RNaseH_sf"/>
</dbReference>
<evidence type="ECO:0000313" key="2">
    <source>
        <dbReference type="Proteomes" id="UP000792457"/>
    </source>
</evidence>
<organism evidence="1 2">
    <name type="scientific">Ladona fulva</name>
    <name type="common">Scarce chaser dragonfly</name>
    <name type="synonym">Libellula fulva</name>
    <dbReference type="NCBI Taxonomy" id="123851"/>
    <lineage>
        <taxon>Eukaryota</taxon>
        <taxon>Metazoa</taxon>
        <taxon>Ecdysozoa</taxon>
        <taxon>Arthropoda</taxon>
        <taxon>Hexapoda</taxon>
        <taxon>Insecta</taxon>
        <taxon>Pterygota</taxon>
        <taxon>Palaeoptera</taxon>
        <taxon>Odonata</taxon>
        <taxon>Epiprocta</taxon>
        <taxon>Anisoptera</taxon>
        <taxon>Libelluloidea</taxon>
        <taxon>Libellulidae</taxon>
        <taxon>Ladona</taxon>
    </lineage>
</organism>
<dbReference type="Gene3D" id="3.30.420.10">
    <property type="entry name" value="Ribonuclease H-like superfamily/Ribonuclease H"/>
    <property type="match status" value="1"/>
</dbReference>
<accession>A0A8K0KRM2</accession>
<keyword evidence="2" id="KW-1185">Reference proteome</keyword>
<comment type="caution">
    <text evidence="1">The sequence shown here is derived from an EMBL/GenBank/DDBJ whole genome shotgun (WGS) entry which is preliminary data.</text>
</comment>
<gene>
    <name evidence="1" type="ORF">J437_LFUL019208</name>
</gene>
<dbReference type="EMBL" id="KZ309719">
    <property type="protein sequence ID" value="KAG8239577.1"/>
    <property type="molecule type" value="Genomic_DNA"/>
</dbReference>
<reference evidence="1" key="1">
    <citation type="submission" date="2013-04" db="EMBL/GenBank/DDBJ databases">
        <authorList>
            <person name="Qu J."/>
            <person name="Murali S.C."/>
            <person name="Bandaranaike D."/>
            <person name="Bellair M."/>
            <person name="Blankenburg K."/>
            <person name="Chao H."/>
            <person name="Dinh H."/>
            <person name="Doddapaneni H."/>
            <person name="Downs B."/>
            <person name="Dugan-Rocha S."/>
            <person name="Elkadiri S."/>
            <person name="Gnanaolivu R.D."/>
            <person name="Hernandez B."/>
            <person name="Javaid M."/>
            <person name="Jayaseelan J.C."/>
            <person name="Lee S."/>
            <person name="Li M."/>
            <person name="Ming W."/>
            <person name="Munidasa M."/>
            <person name="Muniz J."/>
            <person name="Nguyen L."/>
            <person name="Ongeri F."/>
            <person name="Osuji N."/>
            <person name="Pu L.-L."/>
            <person name="Puazo M."/>
            <person name="Qu C."/>
            <person name="Quiroz J."/>
            <person name="Raj R."/>
            <person name="Weissenberger G."/>
            <person name="Xin Y."/>
            <person name="Zou X."/>
            <person name="Han Y."/>
            <person name="Richards S."/>
            <person name="Worley K."/>
            <person name="Muzny D."/>
            <person name="Gibbs R."/>
        </authorList>
    </citation>
    <scope>NUCLEOTIDE SEQUENCE</scope>
    <source>
        <strain evidence="1">Sampled in the wild</strain>
    </source>
</reference>
<sequence>MVLACDASERGAMGTCPCRFYRSIPKETLVYFGRCIFQMDLGGSRVPRQLVSDNGTIQKENQRSSENFANLMGPCIFAQQDIIQKSIRTTTYHPKPNGIAERFVRTFKQQFLASQGDAGD</sequence>
<name>A0A8K0KRM2_LADFU</name>
<dbReference type="Proteomes" id="UP000792457">
    <property type="component" value="Unassembled WGS sequence"/>
</dbReference>
<protein>
    <submittedName>
        <fullName evidence="1">Uncharacterized protein</fullName>
    </submittedName>
</protein>
<evidence type="ECO:0000313" key="1">
    <source>
        <dbReference type="EMBL" id="KAG8239577.1"/>
    </source>
</evidence>